<evidence type="ECO:0008006" key="3">
    <source>
        <dbReference type="Google" id="ProtNLM"/>
    </source>
</evidence>
<protein>
    <recommendedName>
        <fullName evidence="3">Oxidoreductase</fullName>
    </recommendedName>
</protein>
<dbReference type="InterPro" id="IPR036291">
    <property type="entry name" value="NAD(P)-bd_dom_sf"/>
</dbReference>
<dbReference type="PRINTS" id="PR00080">
    <property type="entry name" value="SDRFAMILY"/>
</dbReference>
<dbReference type="InterPro" id="IPR002347">
    <property type="entry name" value="SDR_fam"/>
</dbReference>
<dbReference type="EMBL" id="UINC01002874">
    <property type="protein sequence ID" value="SVA01141.1"/>
    <property type="molecule type" value="Genomic_DNA"/>
</dbReference>
<accession>A0A381SCV2</accession>
<proteinExistence type="inferred from homology"/>
<evidence type="ECO:0000256" key="1">
    <source>
        <dbReference type="ARBA" id="ARBA00006484"/>
    </source>
</evidence>
<dbReference type="SUPFAM" id="SSF51735">
    <property type="entry name" value="NAD(P)-binding Rossmann-fold domains"/>
    <property type="match status" value="1"/>
</dbReference>
<name>A0A381SCV2_9ZZZZ</name>
<dbReference type="PANTHER" id="PTHR42760">
    <property type="entry name" value="SHORT-CHAIN DEHYDROGENASES/REDUCTASES FAMILY MEMBER"/>
    <property type="match status" value="1"/>
</dbReference>
<gene>
    <name evidence="2" type="ORF">METZ01_LOCUS53995</name>
</gene>
<sequence length="244" mass="25869">MLQDLDGQVAWITGAGTGIGESAAIKLAEAGCKVVLSGRRRDVLENVAEAIGSGVSIKQLDVSDKDAVRGVTDMILEEHGRIDIGVFSAGINVTDRNWHNIAAGDWDRVINIDLNGAFYCCQAVLPAMRSQGGGLVINISSMAAKGVGKLTGPAYTSAKHAMNAMTASLLLEERNNGIRATAVCPGEVATPILDLRPVPVSAEDQARILQSEDLGDLVLYIAKQPPHVTINEVLITPTWNRFDA</sequence>
<dbReference type="AlphaFoldDB" id="A0A381SCV2"/>
<evidence type="ECO:0000313" key="2">
    <source>
        <dbReference type="EMBL" id="SVA01141.1"/>
    </source>
</evidence>
<reference evidence="2" key="1">
    <citation type="submission" date="2018-05" db="EMBL/GenBank/DDBJ databases">
        <authorList>
            <person name="Lanie J.A."/>
            <person name="Ng W.-L."/>
            <person name="Kazmierczak K.M."/>
            <person name="Andrzejewski T.M."/>
            <person name="Davidsen T.M."/>
            <person name="Wayne K.J."/>
            <person name="Tettelin H."/>
            <person name="Glass J.I."/>
            <person name="Rusch D."/>
            <person name="Podicherti R."/>
            <person name="Tsui H.-C.T."/>
            <person name="Winkler M.E."/>
        </authorList>
    </citation>
    <scope>NUCLEOTIDE SEQUENCE</scope>
</reference>
<organism evidence="2">
    <name type="scientific">marine metagenome</name>
    <dbReference type="NCBI Taxonomy" id="408172"/>
    <lineage>
        <taxon>unclassified sequences</taxon>
        <taxon>metagenomes</taxon>
        <taxon>ecological metagenomes</taxon>
    </lineage>
</organism>
<dbReference type="PRINTS" id="PR00081">
    <property type="entry name" value="GDHRDH"/>
</dbReference>
<dbReference type="Pfam" id="PF00106">
    <property type="entry name" value="adh_short"/>
    <property type="match status" value="1"/>
</dbReference>
<dbReference type="Gene3D" id="3.40.50.720">
    <property type="entry name" value="NAD(P)-binding Rossmann-like Domain"/>
    <property type="match status" value="1"/>
</dbReference>
<comment type="similarity">
    <text evidence="1">Belongs to the short-chain dehydrogenases/reductases (SDR) family.</text>
</comment>
<dbReference type="GO" id="GO:0016616">
    <property type="term" value="F:oxidoreductase activity, acting on the CH-OH group of donors, NAD or NADP as acceptor"/>
    <property type="evidence" value="ECO:0007669"/>
    <property type="project" value="TreeGrafter"/>
</dbReference>
<dbReference type="CDD" id="cd05233">
    <property type="entry name" value="SDR_c"/>
    <property type="match status" value="1"/>
</dbReference>